<keyword evidence="6 7" id="KW-0472">Membrane</keyword>
<dbReference type="InterPro" id="IPR035906">
    <property type="entry name" value="MetI-like_sf"/>
</dbReference>
<feature type="transmembrane region" description="Helical" evidence="7">
    <location>
        <begin position="287"/>
        <end position="308"/>
    </location>
</feature>
<name>A0ABX0JEF5_9BACL</name>
<keyword evidence="4 7" id="KW-0812">Transmembrane</keyword>
<proteinExistence type="inferred from homology"/>
<evidence type="ECO:0000256" key="3">
    <source>
        <dbReference type="ARBA" id="ARBA00022475"/>
    </source>
</evidence>
<feature type="transmembrane region" description="Helical" evidence="7">
    <location>
        <begin position="97"/>
        <end position="118"/>
    </location>
</feature>
<feature type="transmembrane region" description="Helical" evidence="7">
    <location>
        <begin position="227"/>
        <end position="251"/>
    </location>
</feature>
<keyword evidence="5 7" id="KW-1133">Transmembrane helix</keyword>
<accession>A0ABX0JEF5</accession>
<evidence type="ECO:0000256" key="2">
    <source>
        <dbReference type="ARBA" id="ARBA00022448"/>
    </source>
</evidence>
<evidence type="ECO:0000256" key="7">
    <source>
        <dbReference type="RuleBase" id="RU363032"/>
    </source>
</evidence>
<evidence type="ECO:0000313" key="10">
    <source>
        <dbReference type="Proteomes" id="UP001165962"/>
    </source>
</evidence>
<evidence type="ECO:0000256" key="6">
    <source>
        <dbReference type="ARBA" id="ARBA00023136"/>
    </source>
</evidence>
<dbReference type="CDD" id="cd06261">
    <property type="entry name" value="TM_PBP2"/>
    <property type="match status" value="1"/>
</dbReference>
<gene>
    <name evidence="9" type="ORF">G9U52_30460</name>
</gene>
<dbReference type="PANTHER" id="PTHR43227:SF11">
    <property type="entry name" value="BLL4140 PROTEIN"/>
    <property type="match status" value="1"/>
</dbReference>
<keyword evidence="3" id="KW-1003">Cell membrane</keyword>
<comment type="caution">
    <text evidence="9">The sequence shown here is derived from an EMBL/GenBank/DDBJ whole genome shotgun (WGS) entry which is preliminary data.</text>
</comment>
<sequence>MKEGQIPLANKQIAQHTHFNWMQARKKLKQNLFLLLLFFPPVVYFIVIKYIPMLGLIIAFKDYSFMDGVWGSPWVGLSNFETLFNTSQTLQIIRNTLLLSLLSVFVGFPFPIMLAILLSEVKKIWFRKSVQTLVFLPHFISWVVIGGMVLSIFSQDTGIVNYWIQQWTGSAFPFLYKEPSWIAIFVGSGIWKTAGWTAIIYLAALSTIDPSLYESASLDGAGKLRKIWHITLPGISSTIVLMFILSMGHVMEVGFDQVYVLQNPVISNVSEVISTYIYKVGLQGMQFSLTAAMGLFESIISLIMVLTANQIARKFGRGLW</sequence>
<evidence type="ECO:0000313" key="9">
    <source>
        <dbReference type="EMBL" id="NHN34146.1"/>
    </source>
</evidence>
<feature type="transmembrane region" description="Helical" evidence="7">
    <location>
        <begin position="181"/>
        <end position="206"/>
    </location>
</feature>
<reference evidence="9" key="1">
    <citation type="submission" date="2020-03" db="EMBL/GenBank/DDBJ databases">
        <title>Draft sequencing of Paenibacilllus sp. S3N08.</title>
        <authorList>
            <person name="Kim D.-U."/>
        </authorList>
    </citation>
    <scope>NUCLEOTIDE SEQUENCE</scope>
    <source>
        <strain evidence="9">S3N08</strain>
    </source>
</reference>
<dbReference type="PROSITE" id="PS50928">
    <property type="entry name" value="ABC_TM1"/>
    <property type="match status" value="1"/>
</dbReference>
<evidence type="ECO:0000256" key="4">
    <source>
        <dbReference type="ARBA" id="ARBA00022692"/>
    </source>
</evidence>
<organism evidence="9 10">
    <name type="scientific">Paenibacillus agricola</name>
    <dbReference type="NCBI Taxonomy" id="2716264"/>
    <lineage>
        <taxon>Bacteria</taxon>
        <taxon>Bacillati</taxon>
        <taxon>Bacillota</taxon>
        <taxon>Bacilli</taxon>
        <taxon>Bacillales</taxon>
        <taxon>Paenibacillaceae</taxon>
        <taxon>Paenibacillus</taxon>
    </lineage>
</organism>
<feature type="domain" description="ABC transmembrane type-1" evidence="8">
    <location>
        <begin position="93"/>
        <end position="308"/>
    </location>
</feature>
<dbReference type="EMBL" id="JAAOIW010000016">
    <property type="protein sequence ID" value="NHN34146.1"/>
    <property type="molecule type" value="Genomic_DNA"/>
</dbReference>
<comment type="similarity">
    <text evidence="7">Belongs to the binding-protein-dependent transport system permease family.</text>
</comment>
<dbReference type="InterPro" id="IPR000515">
    <property type="entry name" value="MetI-like"/>
</dbReference>
<dbReference type="Pfam" id="PF00528">
    <property type="entry name" value="BPD_transp_1"/>
    <property type="match status" value="1"/>
</dbReference>
<evidence type="ECO:0000259" key="8">
    <source>
        <dbReference type="PROSITE" id="PS50928"/>
    </source>
</evidence>
<dbReference type="SUPFAM" id="SSF161098">
    <property type="entry name" value="MetI-like"/>
    <property type="match status" value="1"/>
</dbReference>
<keyword evidence="2 7" id="KW-0813">Transport</keyword>
<dbReference type="InterPro" id="IPR050809">
    <property type="entry name" value="UgpAE/MalFG_permease"/>
</dbReference>
<protein>
    <submittedName>
        <fullName evidence="9">Sugar ABC transporter permease</fullName>
    </submittedName>
</protein>
<keyword evidence="10" id="KW-1185">Reference proteome</keyword>
<dbReference type="Proteomes" id="UP001165962">
    <property type="component" value="Unassembled WGS sequence"/>
</dbReference>
<evidence type="ECO:0000256" key="1">
    <source>
        <dbReference type="ARBA" id="ARBA00004651"/>
    </source>
</evidence>
<evidence type="ECO:0000256" key="5">
    <source>
        <dbReference type="ARBA" id="ARBA00022989"/>
    </source>
</evidence>
<feature type="transmembrane region" description="Helical" evidence="7">
    <location>
        <begin position="32"/>
        <end position="60"/>
    </location>
</feature>
<dbReference type="PANTHER" id="PTHR43227">
    <property type="entry name" value="BLL4140 PROTEIN"/>
    <property type="match status" value="1"/>
</dbReference>
<comment type="subcellular location">
    <subcellularLocation>
        <location evidence="1 7">Cell membrane</location>
        <topology evidence="1 7">Multi-pass membrane protein</topology>
    </subcellularLocation>
</comment>
<dbReference type="Gene3D" id="1.10.3720.10">
    <property type="entry name" value="MetI-like"/>
    <property type="match status" value="1"/>
</dbReference>
<feature type="transmembrane region" description="Helical" evidence="7">
    <location>
        <begin position="130"/>
        <end position="153"/>
    </location>
</feature>